<evidence type="ECO:0000313" key="1">
    <source>
        <dbReference type="EMBL" id="JAG09390.1"/>
    </source>
</evidence>
<feature type="non-terminal residue" evidence="1">
    <location>
        <position position="683"/>
    </location>
</feature>
<evidence type="ECO:0008006" key="2">
    <source>
        <dbReference type="Google" id="ProtNLM"/>
    </source>
</evidence>
<dbReference type="EMBL" id="GBHO01034214">
    <property type="protein sequence ID" value="JAG09390.1"/>
    <property type="molecule type" value="Transcribed_RNA"/>
</dbReference>
<organism evidence="1">
    <name type="scientific">Lygus hesperus</name>
    <name type="common">Western plant bug</name>
    <dbReference type="NCBI Taxonomy" id="30085"/>
    <lineage>
        <taxon>Eukaryota</taxon>
        <taxon>Metazoa</taxon>
        <taxon>Ecdysozoa</taxon>
        <taxon>Arthropoda</taxon>
        <taxon>Hexapoda</taxon>
        <taxon>Insecta</taxon>
        <taxon>Pterygota</taxon>
        <taxon>Neoptera</taxon>
        <taxon>Paraneoptera</taxon>
        <taxon>Hemiptera</taxon>
        <taxon>Heteroptera</taxon>
        <taxon>Panheteroptera</taxon>
        <taxon>Cimicomorpha</taxon>
        <taxon>Miridae</taxon>
        <taxon>Mirini</taxon>
        <taxon>Lygus</taxon>
    </lineage>
</organism>
<dbReference type="AlphaFoldDB" id="A0A0A9WX03"/>
<sequence>LRGSAGPSGTDAGQWRDALLRYGASSKRLRESVAALVRRLANGVVEWDHIRALLARRGVALDKCPGVRPIGVGEVLQRICAKTMAMLTGSDLQEECLGDQLSAGLKSGVEGAVHAMTDVFDQPDCEGVLLIDATNAFNTMSRPLAIWNARILWPRCARFLFNTYRGFPVITFRNSDHRILSQEGTTQGDPLGMYMYAVGTLPLVRSLRSHQWKQVWFADDSGCAGKLKALLEWLTRLQDEGPRWGYQPEPAKSYLIVKPEFKAEASRMFSDLAINIVDSHRYLGGVIGSPQARAEFVARKVDGWRGCIEKVAHAADSSPQAAYTVHVKSLQREWAYVQRVVETEEDLYNPLKVAVREILIPALMGREVSEDVGNMMVLPVNLGGLALEDPTVEAKRTYRTSRAATEYLSNCIATGALLDLPRHEDAVQQVLGQARKEKKQEDQAKAMEVTARLNEQKQRILRRLSECKASNWLTVLPLAADNLDLTPVQFQDALRMRYGYELGGLPEACDGCGEPMSLAHALNCKRGGLVKFGHDNLRDECAQLSTLAWGGVGIEPVLREATGERPALVADIRVTGVWDSGRVAFFDNRLINADAPSYRHQTWTQTAQQAARAKHTKYDVAAEDARASFTPLIVSQDGAVHAEFAAFMRRMAGTLAHRWDRPFSQIMAWIRTRVQFAVIRAVS</sequence>
<reference evidence="1" key="2">
    <citation type="submission" date="2014-07" db="EMBL/GenBank/DDBJ databases">
        <authorList>
            <person name="Hull J."/>
        </authorList>
    </citation>
    <scope>NUCLEOTIDE SEQUENCE</scope>
</reference>
<protein>
    <recommendedName>
        <fullName evidence="2">Reverse transcriptase domain-containing protein</fullName>
    </recommendedName>
</protein>
<proteinExistence type="predicted"/>
<name>A0A0A9WX03_LYGHE</name>
<accession>A0A0A9WX03</accession>
<reference evidence="1" key="1">
    <citation type="journal article" date="2014" name="PLoS ONE">
        <title>Transcriptome-Based Identification of ABC Transporters in the Western Tarnished Plant Bug Lygus hesperus.</title>
        <authorList>
            <person name="Hull J.J."/>
            <person name="Chaney K."/>
            <person name="Geib S.M."/>
            <person name="Fabrick J.A."/>
            <person name="Brent C.S."/>
            <person name="Walsh D."/>
            <person name="Lavine L.C."/>
        </authorList>
    </citation>
    <scope>NUCLEOTIDE SEQUENCE</scope>
</reference>
<gene>
    <name evidence="1" type="ORF">CM83_22189</name>
</gene>
<feature type="non-terminal residue" evidence="1">
    <location>
        <position position="1"/>
    </location>
</feature>